<dbReference type="AlphaFoldDB" id="A0A6J4LD85"/>
<proteinExistence type="predicted"/>
<evidence type="ECO:0000313" key="9">
    <source>
        <dbReference type="EMBL" id="CAA9329536.1"/>
    </source>
</evidence>
<evidence type="ECO:0000256" key="5">
    <source>
        <dbReference type="ARBA" id="ARBA00022833"/>
    </source>
</evidence>
<dbReference type="InterPro" id="IPR001915">
    <property type="entry name" value="Peptidase_M48"/>
</dbReference>
<keyword evidence="3" id="KW-0479">Metal-binding</keyword>
<name>A0A6J4LD85_9BACT</name>
<reference evidence="9" key="1">
    <citation type="submission" date="2020-02" db="EMBL/GenBank/DDBJ databases">
        <authorList>
            <person name="Meier V. D."/>
        </authorList>
    </citation>
    <scope>NUCLEOTIDE SEQUENCE</scope>
    <source>
        <strain evidence="9">AVDCRST_MAG68</strain>
    </source>
</reference>
<gene>
    <name evidence="9" type="ORF">AVDCRST_MAG68-2420</name>
</gene>
<dbReference type="Pfam" id="PF01435">
    <property type="entry name" value="Peptidase_M48"/>
    <property type="match status" value="1"/>
</dbReference>
<evidence type="ECO:0000256" key="1">
    <source>
        <dbReference type="ARBA" id="ARBA00001947"/>
    </source>
</evidence>
<dbReference type="GO" id="GO:0046872">
    <property type="term" value="F:metal ion binding"/>
    <property type="evidence" value="ECO:0007669"/>
    <property type="project" value="UniProtKB-KW"/>
</dbReference>
<evidence type="ECO:0000256" key="2">
    <source>
        <dbReference type="ARBA" id="ARBA00022670"/>
    </source>
</evidence>
<dbReference type="Gene3D" id="3.40.1000.10">
    <property type="entry name" value="Mog1/PsbP, alpha/beta/alpha sandwich"/>
    <property type="match status" value="1"/>
</dbReference>
<organism evidence="9">
    <name type="scientific">uncultured Gemmatimonadota bacterium</name>
    <dbReference type="NCBI Taxonomy" id="203437"/>
    <lineage>
        <taxon>Bacteria</taxon>
        <taxon>Pseudomonadati</taxon>
        <taxon>Gemmatimonadota</taxon>
        <taxon>environmental samples</taxon>
    </lineage>
</organism>
<keyword evidence="2" id="KW-0645">Protease</keyword>
<evidence type="ECO:0000256" key="3">
    <source>
        <dbReference type="ARBA" id="ARBA00022723"/>
    </source>
</evidence>
<dbReference type="Gene3D" id="3.30.2010.10">
    <property type="entry name" value="Metalloproteases ('zincins'), catalytic domain"/>
    <property type="match status" value="1"/>
</dbReference>
<feature type="region of interest" description="Disordered" evidence="7">
    <location>
        <begin position="213"/>
        <end position="233"/>
    </location>
</feature>
<dbReference type="CDD" id="cd07333">
    <property type="entry name" value="M48C_bepA_like"/>
    <property type="match status" value="1"/>
</dbReference>
<accession>A0A6J4LD85</accession>
<comment type="cofactor">
    <cofactor evidence="1">
        <name>Zn(2+)</name>
        <dbReference type="ChEBI" id="CHEBI:29105"/>
    </cofactor>
</comment>
<evidence type="ECO:0000256" key="6">
    <source>
        <dbReference type="ARBA" id="ARBA00023049"/>
    </source>
</evidence>
<evidence type="ECO:0000259" key="8">
    <source>
        <dbReference type="Pfam" id="PF01435"/>
    </source>
</evidence>
<keyword evidence="6" id="KW-0482">Metalloprotease</keyword>
<keyword evidence="5" id="KW-0862">Zinc</keyword>
<dbReference type="PANTHER" id="PTHR22726">
    <property type="entry name" value="METALLOENDOPEPTIDASE OMA1"/>
    <property type="match status" value="1"/>
</dbReference>
<dbReference type="GO" id="GO:0004222">
    <property type="term" value="F:metalloendopeptidase activity"/>
    <property type="evidence" value="ECO:0007669"/>
    <property type="project" value="InterPro"/>
</dbReference>
<feature type="domain" description="Peptidase M48" evidence="8">
    <location>
        <begin position="60"/>
        <end position="245"/>
    </location>
</feature>
<dbReference type="GO" id="GO:0051603">
    <property type="term" value="P:proteolysis involved in protein catabolic process"/>
    <property type="evidence" value="ECO:0007669"/>
    <property type="project" value="TreeGrafter"/>
</dbReference>
<dbReference type="EMBL" id="CADCTW010000114">
    <property type="protein sequence ID" value="CAA9329536.1"/>
    <property type="molecule type" value="Genomic_DNA"/>
</dbReference>
<evidence type="ECO:0000256" key="4">
    <source>
        <dbReference type="ARBA" id="ARBA00022801"/>
    </source>
</evidence>
<evidence type="ECO:0000256" key="7">
    <source>
        <dbReference type="SAM" id="MobiDB-lite"/>
    </source>
</evidence>
<keyword evidence="4" id="KW-0378">Hydrolase</keyword>
<dbReference type="InterPro" id="IPR051156">
    <property type="entry name" value="Mito/Outer_Membr_Metalloprot"/>
</dbReference>
<protein>
    <recommendedName>
        <fullName evidence="8">Peptidase M48 domain-containing protein</fullName>
    </recommendedName>
</protein>
<sequence length="480" mass="52224">MRVSWKARSCVLLLAAGCATNPVTGRRQLSLVPESQEIQMGQQAAVQVSREIGLVPDSSLQRYVQGLGGTLAAASERPALPWTFRVVDDPTPNAFALPGGYIFLTRGMLALMNSEAELATVLGHEIGHVTAKHQVTMMSRAQLAQIGLGLGSVLVPELQNFGGLASGGLQLLFLRYSRDAERQADALGFKYAVGQRYEPREMARVFQSLQRVGETERSRSGRSPLPGYLASHPGEPERIAAVERRAAEVPAGTATRVERAAYLQRLSGMVYGENPRQGYFQQGVFLHPDLRFSVVFPAQWRTQNLPQAVTGSSARQDAIVQLTLAEQAASAEAAARRFFSQQGVQAGQGGRTTVNGLPATVVYFQARTQQGVIAGIAQWVEHGGRVYQLLAFAPGQLFRQYEGLFRQTLGSFSPVSDPAVLNIRPNRIRVVRLPQAMTLADFHRRYPSTIPVEELAIINQVAGPATTIPAGTMLKQVVRE</sequence>
<dbReference type="PANTHER" id="PTHR22726:SF1">
    <property type="entry name" value="METALLOENDOPEPTIDASE OMA1, MITOCHONDRIAL"/>
    <property type="match status" value="1"/>
</dbReference>
<dbReference type="GO" id="GO:0016020">
    <property type="term" value="C:membrane"/>
    <property type="evidence" value="ECO:0007669"/>
    <property type="project" value="TreeGrafter"/>
</dbReference>